<evidence type="ECO:0000256" key="1">
    <source>
        <dbReference type="SAM" id="MobiDB-lite"/>
    </source>
</evidence>
<feature type="compositionally biased region" description="Basic and acidic residues" evidence="1">
    <location>
        <begin position="139"/>
        <end position="149"/>
    </location>
</feature>
<dbReference type="EMBL" id="MHLN01000031">
    <property type="protein sequence ID" value="OGZ10848.1"/>
    <property type="molecule type" value="Genomic_DNA"/>
</dbReference>
<reference evidence="3 4" key="1">
    <citation type="journal article" date="2016" name="Nat. Commun.">
        <title>Thousands of microbial genomes shed light on interconnected biogeochemical processes in an aquifer system.</title>
        <authorList>
            <person name="Anantharaman K."/>
            <person name="Brown C.T."/>
            <person name="Hug L.A."/>
            <person name="Sharon I."/>
            <person name="Castelle C.J."/>
            <person name="Probst A.J."/>
            <person name="Thomas B.C."/>
            <person name="Singh A."/>
            <person name="Wilkins M.J."/>
            <person name="Karaoz U."/>
            <person name="Brodie E.L."/>
            <person name="Williams K.H."/>
            <person name="Hubbard S.S."/>
            <person name="Banfield J.F."/>
        </authorList>
    </citation>
    <scope>NUCLEOTIDE SEQUENCE [LARGE SCALE GENOMIC DNA]</scope>
</reference>
<name>A0A1G2DDI5_9BACT</name>
<evidence type="ECO:0000256" key="2">
    <source>
        <dbReference type="SAM" id="Phobius"/>
    </source>
</evidence>
<accession>A0A1G2DDI5</accession>
<organism evidence="3 4">
    <name type="scientific">Candidatus Lloydbacteria bacterium RIFCSPHIGHO2_02_FULL_51_22</name>
    <dbReference type="NCBI Taxonomy" id="1798663"/>
    <lineage>
        <taxon>Bacteria</taxon>
        <taxon>Candidatus Lloydiibacteriota</taxon>
    </lineage>
</organism>
<dbReference type="AlphaFoldDB" id="A0A1G2DDI5"/>
<sequence length="366" mass="41096">MIFYFTWTLIIGFWDFLFAPVLPTFLVGGSIFVWYNYRENGVKNFSKKQLIGGVFVFLILGGGVLYVNVFERKGVAQISPPLTAESTLRAEAEKDSDKDGLKDWEETLWKTDAANPDSDGDGTEDGEEVRTKRNPTKPGPDDEYKSIEESPLKDVVAEITAEQNLTLTDIFTRDFLTGYFALKNTNNYTPETRDRFLKTLVGNAVNVTSREDTIKDLTLVQKSDKNTLRIYGNALGEVAVKYRHLAEGKELSIVDDAVKQESREKLAELEPILADYEAFINTYRALPVPLVAYEVHLALLNVNALTRDALVKMSRLFDDPIGGAAGVKEYRKAAQDGAVVVRDLKNFFEEKGVVFNDNDPGYIFNK</sequence>
<feature type="region of interest" description="Disordered" evidence="1">
    <location>
        <begin position="112"/>
        <end position="149"/>
    </location>
</feature>
<comment type="caution">
    <text evidence="3">The sequence shown here is derived from an EMBL/GenBank/DDBJ whole genome shotgun (WGS) entry which is preliminary data.</text>
</comment>
<keyword evidence="2" id="KW-0812">Transmembrane</keyword>
<proteinExistence type="predicted"/>
<dbReference type="InterPro" id="IPR053180">
    <property type="entry name" value="Ca-binding_acidic-repeat"/>
</dbReference>
<protein>
    <recommendedName>
        <fullName evidence="5">Thrombospondin type 3 repeat superfamily protein</fullName>
    </recommendedName>
</protein>
<evidence type="ECO:0000313" key="3">
    <source>
        <dbReference type="EMBL" id="OGZ10848.1"/>
    </source>
</evidence>
<dbReference type="Proteomes" id="UP000178099">
    <property type="component" value="Unassembled WGS sequence"/>
</dbReference>
<dbReference type="PANTHER" id="PTHR37467:SF1">
    <property type="entry name" value="EXPORTED CALCIUM-BINDING GLYCOPROTEIN"/>
    <property type="match status" value="1"/>
</dbReference>
<dbReference type="PANTHER" id="PTHR37467">
    <property type="entry name" value="EXPORTED CALCIUM-BINDING GLYCOPROTEIN-RELATED"/>
    <property type="match status" value="1"/>
</dbReference>
<feature type="transmembrane region" description="Helical" evidence="2">
    <location>
        <begin position="49"/>
        <end position="69"/>
    </location>
</feature>
<feature type="compositionally biased region" description="Acidic residues" evidence="1">
    <location>
        <begin position="118"/>
        <end position="127"/>
    </location>
</feature>
<gene>
    <name evidence="3" type="ORF">A3D67_02640</name>
</gene>
<feature type="transmembrane region" description="Helical" evidence="2">
    <location>
        <begin position="16"/>
        <end position="37"/>
    </location>
</feature>
<keyword evidence="2" id="KW-0472">Membrane</keyword>
<evidence type="ECO:0008006" key="5">
    <source>
        <dbReference type="Google" id="ProtNLM"/>
    </source>
</evidence>
<keyword evidence="2" id="KW-1133">Transmembrane helix</keyword>
<evidence type="ECO:0000313" key="4">
    <source>
        <dbReference type="Proteomes" id="UP000178099"/>
    </source>
</evidence>